<evidence type="ECO:0000313" key="1">
    <source>
        <dbReference type="EMBL" id="WWC57675.1"/>
    </source>
</evidence>
<dbReference type="Proteomes" id="UP000078595">
    <property type="component" value="Chromosome 1"/>
</dbReference>
<dbReference type="KEGG" id="kdj:90830047"/>
<accession>A0AAJ8KHC9</accession>
<sequence>MLESYEAQRANSREPLTATRSLYNSAVTGQQGKIIFTGSAVAEVASTKHLDPACPLKALNDEKAFVSADRYNESKLVLHSLVRPLIAHLPNIIITDVNPGFVYTPLYSGGGSAAIAAKRIGRKPEEGARNVSFALITLEQSTDWYTDCKPCRLHAPWLHSREGVTFSETLWAELLEVVVGFSPDL</sequence>
<keyword evidence="2" id="KW-1185">Reference proteome</keyword>
<dbReference type="SUPFAM" id="SSF51735">
    <property type="entry name" value="NAD(P)-binding Rossmann-fold domains"/>
    <property type="match status" value="1"/>
</dbReference>
<name>A0AAJ8KHC9_9TREE</name>
<proteinExistence type="predicted"/>
<organism evidence="1 2">
    <name type="scientific">Kwoniella dejecticola CBS 10117</name>
    <dbReference type="NCBI Taxonomy" id="1296121"/>
    <lineage>
        <taxon>Eukaryota</taxon>
        <taxon>Fungi</taxon>
        <taxon>Dikarya</taxon>
        <taxon>Basidiomycota</taxon>
        <taxon>Agaricomycotina</taxon>
        <taxon>Tremellomycetes</taxon>
        <taxon>Tremellales</taxon>
        <taxon>Cryptococcaceae</taxon>
        <taxon>Kwoniella</taxon>
    </lineage>
</organism>
<dbReference type="EMBL" id="CP144530">
    <property type="protein sequence ID" value="WWC57675.1"/>
    <property type="molecule type" value="Genomic_DNA"/>
</dbReference>
<dbReference type="RefSeq" id="XP_065824141.1">
    <property type="nucleotide sequence ID" value="XM_065968069.1"/>
</dbReference>
<dbReference type="Gene3D" id="3.40.50.720">
    <property type="entry name" value="NAD(P)-binding Rossmann-like Domain"/>
    <property type="match status" value="1"/>
</dbReference>
<dbReference type="AlphaFoldDB" id="A0AAJ8KHC9"/>
<evidence type="ECO:0000313" key="2">
    <source>
        <dbReference type="Proteomes" id="UP000078595"/>
    </source>
</evidence>
<reference evidence="1" key="2">
    <citation type="submission" date="2024-02" db="EMBL/GenBank/DDBJ databases">
        <title>Comparative genomics of Cryptococcus and Kwoniella reveals pathogenesis evolution and contrasting modes of karyotype evolution via chromosome fusion or intercentromeric recombination.</title>
        <authorList>
            <person name="Coelho M.A."/>
            <person name="David-Palma M."/>
            <person name="Shea T."/>
            <person name="Bowers K."/>
            <person name="McGinley-Smith S."/>
            <person name="Mohammad A.W."/>
            <person name="Gnirke A."/>
            <person name="Yurkov A.M."/>
            <person name="Nowrousian M."/>
            <person name="Sun S."/>
            <person name="Cuomo C.A."/>
            <person name="Heitman J."/>
        </authorList>
    </citation>
    <scope>NUCLEOTIDE SEQUENCE</scope>
    <source>
        <strain evidence="1">CBS 10117</strain>
    </source>
</reference>
<dbReference type="GeneID" id="90830047"/>
<gene>
    <name evidence="1" type="ORF">I303_100209</name>
</gene>
<reference evidence="1" key="1">
    <citation type="submission" date="2013-07" db="EMBL/GenBank/DDBJ databases">
        <authorList>
            <consortium name="The Broad Institute Genome Sequencing Platform"/>
            <person name="Cuomo C."/>
            <person name="Litvintseva A."/>
            <person name="Chen Y."/>
            <person name="Heitman J."/>
            <person name="Sun S."/>
            <person name="Springer D."/>
            <person name="Dromer F."/>
            <person name="Young S.K."/>
            <person name="Zeng Q."/>
            <person name="Gargeya S."/>
            <person name="Fitzgerald M."/>
            <person name="Abouelleil A."/>
            <person name="Alvarado L."/>
            <person name="Berlin A.M."/>
            <person name="Chapman S.B."/>
            <person name="Dewar J."/>
            <person name="Goldberg J."/>
            <person name="Griggs A."/>
            <person name="Gujja S."/>
            <person name="Hansen M."/>
            <person name="Howarth C."/>
            <person name="Imamovic A."/>
            <person name="Larimer J."/>
            <person name="McCowan C."/>
            <person name="Murphy C."/>
            <person name="Pearson M."/>
            <person name="Priest M."/>
            <person name="Roberts A."/>
            <person name="Saif S."/>
            <person name="Shea T."/>
            <person name="Sykes S."/>
            <person name="Wortman J."/>
            <person name="Nusbaum C."/>
            <person name="Birren B."/>
        </authorList>
    </citation>
    <scope>NUCLEOTIDE SEQUENCE</scope>
    <source>
        <strain evidence="1">CBS 10117</strain>
    </source>
</reference>
<dbReference type="InterPro" id="IPR036291">
    <property type="entry name" value="NAD(P)-bd_dom_sf"/>
</dbReference>
<protein>
    <submittedName>
        <fullName evidence="1">Uncharacterized protein</fullName>
    </submittedName>
</protein>